<dbReference type="Proteomes" id="UP001500618">
    <property type="component" value="Unassembled WGS sequence"/>
</dbReference>
<gene>
    <name evidence="1" type="ORF">GCM10009765_22090</name>
</gene>
<reference evidence="1 2" key="1">
    <citation type="journal article" date="2019" name="Int. J. Syst. Evol. Microbiol.">
        <title>The Global Catalogue of Microorganisms (GCM) 10K type strain sequencing project: providing services to taxonomists for standard genome sequencing and annotation.</title>
        <authorList>
            <consortium name="The Broad Institute Genomics Platform"/>
            <consortium name="The Broad Institute Genome Sequencing Center for Infectious Disease"/>
            <person name="Wu L."/>
            <person name="Ma J."/>
        </authorList>
    </citation>
    <scope>NUCLEOTIDE SEQUENCE [LARGE SCALE GENOMIC DNA]</scope>
    <source>
        <strain evidence="1 2">JCM 14718</strain>
    </source>
</reference>
<dbReference type="EMBL" id="BAAANY010000008">
    <property type="protein sequence ID" value="GAA1672291.1"/>
    <property type="molecule type" value="Genomic_DNA"/>
</dbReference>
<protein>
    <submittedName>
        <fullName evidence="1">Uncharacterized protein</fullName>
    </submittedName>
</protein>
<dbReference type="RefSeq" id="WP_163572260.1">
    <property type="nucleotide sequence ID" value="NZ_BAAANY010000008.1"/>
</dbReference>
<name>A0ABN2GJR5_9ACTN</name>
<evidence type="ECO:0000313" key="1">
    <source>
        <dbReference type="EMBL" id="GAA1672291.1"/>
    </source>
</evidence>
<accession>A0ABN2GJR5</accession>
<keyword evidence="2" id="KW-1185">Reference proteome</keyword>
<sequence length="103" mass="11118">MTSFQFRIDQVERDWSGSGDVLLAGELLATGYNPKVGDVIAVPTASGVVRGRITGFPLIKFVDHRWIGVTVSCKDAFNILRGRIADIPAIDPAASDEEQGRTS</sequence>
<comment type="caution">
    <text evidence="1">The sequence shown here is derived from an EMBL/GenBank/DDBJ whole genome shotgun (WGS) entry which is preliminary data.</text>
</comment>
<evidence type="ECO:0000313" key="2">
    <source>
        <dbReference type="Proteomes" id="UP001500618"/>
    </source>
</evidence>
<organism evidence="1 2">
    <name type="scientific">Fodinicola feengrottensis</name>
    <dbReference type="NCBI Taxonomy" id="435914"/>
    <lineage>
        <taxon>Bacteria</taxon>
        <taxon>Bacillati</taxon>
        <taxon>Actinomycetota</taxon>
        <taxon>Actinomycetes</taxon>
        <taxon>Mycobacteriales</taxon>
        <taxon>Fodinicola</taxon>
    </lineage>
</organism>
<proteinExistence type="predicted"/>